<keyword evidence="15" id="KW-1185">Reference proteome</keyword>
<organism evidence="13 15">
    <name type="scientific">Medicago truncatula</name>
    <name type="common">Barrel medic</name>
    <name type="synonym">Medicago tribuloides</name>
    <dbReference type="NCBI Taxonomy" id="3880"/>
    <lineage>
        <taxon>Eukaryota</taxon>
        <taxon>Viridiplantae</taxon>
        <taxon>Streptophyta</taxon>
        <taxon>Embryophyta</taxon>
        <taxon>Tracheophyta</taxon>
        <taxon>Spermatophyta</taxon>
        <taxon>Magnoliopsida</taxon>
        <taxon>eudicotyledons</taxon>
        <taxon>Gunneridae</taxon>
        <taxon>Pentapetalae</taxon>
        <taxon>rosids</taxon>
        <taxon>fabids</taxon>
        <taxon>Fabales</taxon>
        <taxon>Fabaceae</taxon>
        <taxon>Papilionoideae</taxon>
        <taxon>50 kb inversion clade</taxon>
        <taxon>NPAAA clade</taxon>
        <taxon>Hologalegina</taxon>
        <taxon>IRL clade</taxon>
        <taxon>Trifolieae</taxon>
        <taxon>Medicago</taxon>
    </lineage>
</organism>
<proteinExistence type="predicted"/>
<name>G7J6N8_MEDTR</name>
<feature type="domain" description="DRBM" evidence="11">
    <location>
        <begin position="395"/>
        <end position="458"/>
    </location>
</feature>
<feature type="compositionally biased region" description="Pro residues" evidence="10">
    <location>
        <begin position="90"/>
        <end position="100"/>
    </location>
</feature>
<accession>G7J6N8</accession>
<dbReference type="SMART" id="SM00358">
    <property type="entry name" value="DSRM"/>
    <property type="match status" value="1"/>
</dbReference>
<dbReference type="GO" id="GO:0005737">
    <property type="term" value="C:cytoplasm"/>
    <property type="evidence" value="ECO:0000318"/>
    <property type="project" value="GO_Central"/>
</dbReference>
<evidence type="ECO:0000256" key="10">
    <source>
        <dbReference type="SAM" id="MobiDB-lite"/>
    </source>
</evidence>
<dbReference type="STRING" id="3880.G7J6N8"/>
<evidence type="ECO:0000256" key="1">
    <source>
        <dbReference type="ARBA" id="ARBA00001936"/>
    </source>
</evidence>
<dbReference type="GO" id="GO:0030422">
    <property type="term" value="P:siRNA processing"/>
    <property type="evidence" value="ECO:0000318"/>
    <property type="project" value="GO_Central"/>
</dbReference>
<dbReference type="PROSITE" id="PS50142">
    <property type="entry name" value="RNASE_3_2"/>
    <property type="match status" value="1"/>
</dbReference>
<evidence type="ECO:0000313" key="14">
    <source>
        <dbReference type="EnsemblPlants" id="AES71620"/>
    </source>
</evidence>
<keyword evidence="5" id="KW-0255">Endonuclease</keyword>
<feature type="compositionally biased region" description="Polar residues" evidence="10">
    <location>
        <begin position="478"/>
        <end position="497"/>
    </location>
</feature>
<protein>
    <submittedName>
        <fullName evidence="13">Ribonuclease III domain protein</fullName>
    </submittedName>
</protein>
<comment type="cofactor">
    <cofactor evidence="1">
        <name>Mn(2+)</name>
        <dbReference type="ChEBI" id="CHEBI:29035"/>
    </cofactor>
</comment>
<feature type="region of interest" description="Disordered" evidence="10">
    <location>
        <begin position="72"/>
        <end position="102"/>
    </location>
</feature>
<dbReference type="Pfam" id="PF00035">
    <property type="entry name" value="dsrm"/>
    <property type="match status" value="1"/>
</dbReference>
<reference evidence="13 15" key="2">
    <citation type="journal article" date="2014" name="BMC Genomics">
        <title>An improved genome release (version Mt4.0) for the model legume Medicago truncatula.</title>
        <authorList>
            <person name="Tang H."/>
            <person name="Krishnakumar V."/>
            <person name="Bidwell S."/>
            <person name="Rosen B."/>
            <person name="Chan A."/>
            <person name="Zhou S."/>
            <person name="Gentzbittel L."/>
            <person name="Childs K.L."/>
            <person name="Yandell M."/>
            <person name="Gundlach H."/>
            <person name="Mayer K.F."/>
            <person name="Schwartz D.C."/>
            <person name="Town C.D."/>
        </authorList>
    </citation>
    <scope>GENOME REANNOTATION</scope>
    <source>
        <strain evidence="14 15">cv. Jemalong A17</strain>
    </source>
</reference>
<evidence type="ECO:0000256" key="2">
    <source>
        <dbReference type="ARBA" id="ARBA00001946"/>
    </source>
</evidence>
<dbReference type="PANTHER" id="PTHR14950">
    <property type="entry name" value="DICER-RELATED"/>
    <property type="match status" value="1"/>
</dbReference>
<dbReference type="PROSITE" id="PS00517">
    <property type="entry name" value="RNASE_3_1"/>
    <property type="match status" value="1"/>
</dbReference>
<dbReference type="CDD" id="cd00593">
    <property type="entry name" value="RIBOc"/>
    <property type="match status" value="1"/>
</dbReference>
<evidence type="ECO:0000256" key="5">
    <source>
        <dbReference type="ARBA" id="ARBA00022759"/>
    </source>
</evidence>
<feature type="compositionally biased region" description="Basic and acidic residues" evidence="10">
    <location>
        <begin position="1"/>
        <end position="14"/>
    </location>
</feature>
<keyword evidence="4" id="KW-0479">Metal-binding</keyword>
<dbReference type="GO" id="GO:0003723">
    <property type="term" value="F:RNA binding"/>
    <property type="evidence" value="ECO:0000318"/>
    <property type="project" value="GO_Central"/>
</dbReference>
<dbReference type="SMART" id="SM00535">
    <property type="entry name" value="RIBOc"/>
    <property type="match status" value="1"/>
</dbReference>
<comment type="cofactor">
    <cofactor evidence="2">
        <name>Mg(2+)</name>
        <dbReference type="ChEBI" id="CHEBI:18420"/>
    </cofactor>
</comment>
<evidence type="ECO:0000313" key="15">
    <source>
        <dbReference type="Proteomes" id="UP000002051"/>
    </source>
</evidence>
<evidence type="ECO:0000256" key="3">
    <source>
        <dbReference type="ARBA" id="ARBA00022722"/>
    </source>
</evidence>
<evidence type="ECO:0000259" key="12">
    <source>
        <dbReference type="PROSITE" id="PS50142"/>
    </source>
</evidence>
<keyword evidence="8 9" id="KW-0694">RNA-binding</keyword>
<dbReference type="PaxDb" id="3880-AES71620"/>
<dbReference type="InterPro" id="IPR000999">
    <property type="entry name" value="RNase_III_dom"/>
</dbReference>
<dbReference type="InterPro" id="IPR036389">
    <property type="entry name" value="RNase_III_sf"/>
</dbReference>
<dbReference type="FunFam" id="1.10.1520.10:FF:000004">
    <property type="entry name" value="Endoribonuclease dicer-like 1"/>
    <property type="match status" value="1"/>
</dbReference>
<dbReference type="EnsemblPlants" id="AES71620">
    <property type="protein sequence ID" value="AES71620"/>
    <property type="gene ID" value="MTR_3g079980"/>
</dbReference>
<keyword evidence="3" id="KW-0540">Nuclease</keyword>
<dbReference type="SUPFAM" id="SSF69065">
    <property type="entry name" value="RNase III domain-like"/>
    <property type="match status" value="1"/>
</dbReference>
<keyword evidence="7" id="KW-0460">Magnesium</keyword>
<keyword evidence="6" id="KW-0378">Hydrolase</keyword>
<dbReference type="Gene3D" id="3.30.160.20">
    <property type="match status" value="1"/>
</dbReference>
<dbReference type="PANTHER" id="PTHR14950:SF54">
    <property type="entry name" value="RNASE II-LIKE 1"/>
    <property type="match status" value="1"/>
</dbReference>
<feature type="compositionally biased region" description="Basic and acidic residues" evidence="10">
    <location>
        <begin position="72"/>
        <end position="89"/>
    </location>
</feature>
<evidence type="ECO:0000259" key="11">
    <source>
        <dbReference type="PROSITE" id="PS50137"/>
    </source>
</evidence>
<feature type="region of interest" description="Disordered" evidence="10">
    <location>
        <begin position="195"/>
        <end position="226"/>
    </location>
</feature>
<evidence type="ECO:0000256" key="7">
    <source>
        <dbReference type="ARBA" id="ARBA00022842"/>
    </source>
</evidence>
<dbReference type="GO" id="GO:0004525">
    <property type="term" value="F:ribonuclease III activity"/>
    <property type="evidence" value="ECO:0000318"/>
    <property type="project" value="GO_Central"/>
</dbReference>
<dbReference type="SUPFAM" id="SSF54768">
    <property type="entry name" value="dsRNA-binding domain-like"/>
    <property type="match status" value="1"/>
</dbReference>
<feature type="region of interest" description="Disordered" evidence="10">
    <location>
        <begin position="135"/>
        <end position="161"/>
    </location>
</feature>
<gene>
    <name evidence="13" type="ordered locus">MTR_3g079980</name>
</gene>
<dbReference type="Pfam" id="PF00636">
    <property type="entry name" value="Ribonuclease_3"/>
    <property type="match status" value="1"/>
</dbReference>
<dbReference type="OrthoDB" id="416741at2759"/>
<evidence type="ECO:0000256" key="6">
    <source>
        <dbReference type="ARBA" id="ARBA00022801"/>
    </source>
</evidence>
<dbReference type="EMBL" id="CM001219">
    <property type="protein sequence ID" value="AES71620.1"/>
    <property type="molecule type" value="Genomic_DNA"/>
</dbReference>
<dbReference type="GO" id="GO:0046872">
    <property type="term" value="F:metal ion binding"/>
    <property type="evidence" value="ECO:0007669"/>
    <property type="project" value="UniProtKB-KW"/>
</dbReference>
<evidence type="ECO:0000313" key="13">
    <source>
        <dbReference type="EMBL" id="AES71620.1"/>
    </source>
</evidence>
<dbReference type="eggNOG" id="KOG0701">
    <property type="taxonomic scope" value="Eukaryota"/>
</dbReference>
<dbReference type="AlphaFoldDB" id="G7J6N8"/>
<feature type="compositionally biased region" description="Basic and acidic residues" evidence="10">
    <location>
        <begin position="135"/>
        <end position="145"/>
    </location>
</feature>
<feature type="domain" description="RNase III" evidence="12">
    <location>
        <begin position="227"/>
        <end position="369"/>
    </location>
</feature>
<dbReference type="Gene3D" id="1.10.1520.10">
    <property type="entry name" value="Ribonuclease III domain"/>
    <property type="match status" value="1"/>
</dbReference>
<reference evidence="14" key="3">
    <citation type="submission" date="2015-04" db="UniProtKB">
        <authorList>
            <consortium name="EnsemblPlants"/>
        </authorList>
    </citation>
    <scope>IDENTIFICATION</scope>
    <source>
        <strain evidence="14">cv. Jemalong A17</strain>
    </source>
</reference>
<feature type="region of interest" description="Disordered" evidence="10">
    <location>
        <begin position="464"/>
        <end position="514"/>
    </location>
</feature>
<reference evidence="13 15" key="1">
    <citation type="journal article" date="2011" name="Nature">
        <title>The Medicago genome provides insight into the evolution of rhizobial symbioses.</title>
        <authorList>
            <person name="Young N.D."/>
            <person name="Debelle F."/>
            <person name="Oldroyd G.E."/>
            <person name="Geurts R."/>
            <person name="Cannon S.B."/>
            <person name="Udvardi M.K."/>
            <person name="Benedito V.A."/>
            <person name="Mayer K.F."/>
            <person name="Gouzy J."/>
            <person name="Schoof H."/>
            <person name="Van de Peer Y."/>
            <person name="Proost S."/>
            <person name="Cook D.R."/>
            <person name="Meyers B.C."/>
            <person name="Spannagl M."/>
            <person name="Cheung F."/>
            <person name="De Mita S."/>
            <person name="Krishnakumar V."/>
            <person name="Gundlach H."/>
            <person name="Zhou S."/>
            <person name="Mudge J."/>
            <person name="Bharti A.K."/>
            <person name="Murray J.D."/>
            <person name="Naoumkina M.A."/>
            <person name="Rosen B."/>
            <person name="Silverstein K.A."/>
            <person name="Tang H."/>
            <person name="Rombauts S."/>
            <person name="Zhao P.X."/>
            <person name="Zhou P."/>
            <person name="Barbe V."/>
            <person name="Bardou P."/>
            <person name="Bechner M."/>
            <person name="Bellec A."/>
            <person name="Berger A."/>
            <person name="Berges H."/>
            <person name="Bidwell S."/>
            <person name="Bisseling T."/>
            <person name="Choisne N."/>
            <person name="Couloux A."/>
            <person name="Denny R."/>
            <person name="Deshpande S."/>
            <person name="Dai X."/>
            <person name="Doyle J.J."/>
            <person name="Dudez A.M."/>
            <person name="Farmer A.D."/>
            <person name="Fouteau S."/>
            <person name="Franken C."/>
            <person name="Gibelin C."/>
            <person name="Gish J."/>
            <person name="Goldstein S."/>
            <person name="Gonzalez A.J."/>
            <person name="Green P.J."/>
            <person name="Hallab A."/>
            <person name="Hartog M."/>
            <person name="Hua A."/>
            <person name="Humphray S.J."/>
            <person name="Jeong D.H."/>
            <person name="Jing Y."/>
            <person name="Jocker A."/>
            <person name="Kenton S.M."/>
            <person name="Kim D.J."/>
            <person name="Klee K."/>
            <person name="Lai H."/>
            <person name="Lang C."/>
            <person name="Lin S."/>
            <person name="Macmil S.L."/>
            <person name="Magdelenat G."/>
            <person name="Matthews L."/>
            <person name="McCorrison J."/>
            <person name="Monaghan E.L."/>
            <person name="Mun J.H."/>
            <person name="Najar F.Z."/>
            <person name="Nicholson C."/>
            <person name="Noirot C."/>
            <person name="O'Bleness M."/>
            <person name="Paule C.R."/>
            <person name="Poulain J."/>
            <person name="Prion F."/>
            <person name="Qin B."/>
            <person name="Qu C."/>
            <person name="Retzel E.F."/>
            <person name="Riddle C."/>
            <person name="Sallet E."/>
            <person name="Samain S."/>
            <person name="Samson N."/>
            <person name="Sanders I."/>
            <person name="Saurat O."/>
            <person name="Scarpelli C."/>
            <person name="Schiex T."/>
            <person name="Segurens B."/>
            <person name="Severin A.J."/>
            <person name="Sherrier D.J."/>
            <person name="Shi R."/>
            <person name="Sims S."/>
            <person name="Singer S.R."/>
            <person name="Sinharoy S."/>
            <person name="Sterck L."/>
            <person name="Viollet A."/>
            <person name="Wang B.B."/>
            <person name="Wang K."/>
            <person name="Wang M."/>
            <person name="Wang X."/>
            <person name="Warfsmann J."/>
            <person name="Weissenbach J."/>
            <person name="White D.D."/>
            <person name="White J.D."/>
            <person name="Wiley G.B."/>
            <person name="Wincker P."/>
            <person name="Xing Y."/>
            <person name="Yang L."/>
            <person name="Yao Z."/>
            <person name="Ying F."/>
            <person name="Zhai J."/>
            <person name="Zhou L."/>
            <person name="Zuber A."/>
            <person name="Denarie J."/>
            <person name="Dixon R.A."/>
            <person name="May G.D."/>
            <person name="Schwartz D.C."/>
            <person name="Rogers J."/>
            <person name="Quetier F."/>
            <person name="Town C.D."/>
            <person name="Roe B.A."/>
        </authorList>
    </citation>
    <scope>NUCLEOTIDE SEQUENCE [LARGE SCALE GENOMIC DNA]</scope>
    <source>
        <strain evidence="13">A17</strain>
        <strain evidence="14 15">cv. Jemalong A17</strain>
    </source>
</reference>
<feature type="compositionally biased region" description="Basic and acidic residues" evidence="10">
    <location>
        <begin position="207"/>
        <end position="226"/>
    </location>
</feature>
<evidence type="ECO:0000256" key="9">
    <source>
        <dbReference type="PROSITE-ProRule" id="PRU00266"/>
    </source>
</evidence>
<sequence>MEIQAHKDQEEELLHLTTPQNHTLEAEVHNKEQEKAPLLLTIPHPHTIEVQARKDEEEALLLQTCALKIDEKEEDSPKLEKEVQMKESDSPPPSPPPPPQLQEVEVIPHIMEAQIHKDQEEALVNYTCALKIDDKEEEHSPKQQEEVPMMENDSPPPSPPPPLHGVEVIPHTMESQVHKEEALIIQTCALKIDDKEEHSPNQGQEVAHVKEDETDAETKENDSPPPLHEVEAILEYEFKNKLLLEEAFTHGTYGAENGLSYERLEYVGDSVLNLMITKEQFQAYPTLAPGHLTRLRAANVDTEKLARVAIKHGLHRYLRHKKPLLGDQIQEFTKGIAEYPLHSNGLIDVPKSLADIVESTIGAIFVDCGSSVETVWKVFKKLLEPIIDPNTIQRHPVTELHEVCQKKSLKLQFRDLWKETMRIEVLINEEFVGSGVYGSKKEIAHNRAAKNALENMEKILGISTSTKEDVTEDLDSPSKCNGGSDVTENLSSPSKCNGGQDATEDLGSPPKCNGDLDAIEGSPKCNGGPDVTEDLGFLHKCNGGPDAIRDLGFPRGSDVTVYISG</sequence>
<evidence type="ECO:0000256" key="8">
    <source>
        <dbReference type="ARBA" id="ARBA00022884"/>
    </source>
</evidence>
<evidence type="ECO:0000256" key="4">
    <source>
        <dbReference type="ARBA" id="ARBA00022723"/>
    </source>
</evidence>
<dbReference type="InterPro" id="IPR014720">
    <property type="entry name" value="dsRBD_dom"/>
</dbReference>
<dbReference type="HOGENOM" id="CLU_540120_0_0_1"/>
<feature type="region of interest" description="Disordered" evidence="10">
    <location>
        <begin position="1"/>
        <end position="24"/>
    </location>
</feature>
<dbReference type="GO" id="GO:0005634">
    <property type="term" value="C:nucleus"/>
    <property type="evidence" value="ECO:0000318"/>
    <property type="project" value="GO_Central"/>
</dbReference>
<dbReference type="PROSITE" id="PS50137">
    <property type="entry name" value="DS_RBD"/>
    <property type="match status" value="1"/>
</dbReference>
<dbReference type="Proteomes" id="UP000002051">
    <property type="component" value="Chromosome 3"/>
</dbReference>